<name>A0AAP0BG42_9ASPA</name>
<feature type="transmembrane region" description="Helical" evidence="6">
    <location>
        <begin position="134"/>
        <end position="154"/>
    </location>
</feature>
<feature type="transmembrane region" description="Helical" evidence="6">
    <location>
        <begin position="586"/>
        <end position="604"/>
    </location>
</feature>
<feature type="transmembrane region" description="Helical" evidence="6">
    <location>
        <begin position="543"/>
        <end position="566"/>
    </location>
</feature>
<dbReference type="GO" id="GO:0006857">
    <property type="term" value="P:oligopeptide transport"/>
    <property type="evidence" value="ECO:0007669"/>
    <property type="project" value="InterPro"/>
</dbReference>
<evidence type="ECO:0000313" key="8">
    <source>
        <dbReference type="Proteomes" id="UP001418222"/>
    </source>
</evidence>
<evidence type="ECO:0000256" key="5">
    <source>
        <dbReference type="ARBA" id="ARBA00023136"/>
    </source>
</evidence>
<dbReference type="GO" id="GO:0016020">
    <property type="term" value="C:membrane"/>
    <property type="evidence" value="ECO:0007669"/>
    <property type="project" value="UniProtKB-SubCell"/>
</dbReference>
<feature type="transmembrane region" description="Helical" evidence="6">
    <location>
        <begin position="106"/>
        <end position="127"/>
    </location>
</feature>
<evidence type="ECO:0000256" key="3">
    <source>
        <dbReference type="ARBA" id="ARBA00022692"/>
    </source>
</evidence>
<sequence>MEYINAGGVWNGGGGGRPGPAGISLSAWWWDMSIHHRSLEENMSRQMTDAVDYRGFPADISKTGGWLPAALILGIEICERLTTMGIAVNLVTYLIGSMHLPSAESANIVTDFMGTSFMLCLLGGFLADSFFGRYLTIAIFTLLQLTGTGMLTVVSELPQLRPPPCTSAQNCRPASNVQRFMFFLSLYIISLGTGGLKSSVSGFGADQFDENDDREKTQMSYFFNRFFLFISTGTLFAVTVLVYVQDRVGRSLAYGICCAAMAAALALFLLGTKKYRYKKKSLESPLLCVLQVMVAALRKRKIAVSGDRFFYGDQQQGKKKRILPSNKLGFLNKAAMMEEGDIIQSRRNSWRLCAVSRVEEVKMMIRLLPVWGTTILFWTVYAQMITFSVEQAATMERAVGKSFQIPAGSFTVFFVGAIIITLAIYDRLVMPWWKKYRGFTGLTSLQKIGIGLLLSSIGMATAAAVETKRLAVARQVATPMKMPAPAATNTAGTWPENTLPISAFILVPQFILVGAAEAFVYTGQLDFFITRSPKGMKTMSTGIFLSTISLGFFLSSLLVSAVKTITDEEGKPWLGDSINNGRLDCFYGLLAVLSALNFVCYLFCAVKSSGKEEEVEEEDDDDKC</sequence>
<feature type="transmembrane region" description="Helical" evidence="6">
    <location>
        <begin position="226"/>
        <end position="245"/>
    </location>
</feature>
<feature type="transmembrane region" description="Helical" evidence="6">
    <location>
        <begin position="405"/>
        <end position="425"/>
    </location>
</feature>
<reference evidence="7 8" key="1">
    <citation type="journal article" date="2022" name="Nat. Plants">
        <title>Genomes of leafy and leafless Platanthera orchids illuminate the evolution of mycoheterotrophy.</title>
        <authorList>
            <person name="Li M.H."/>
            <person name="Liu K.W."/>
            <person name="Li Z."/>
            <person name="Lu H.C."/>
            <person name="Ye Q.L."/>
            <person name="Zhang D."/>
            <person name="Wang J.Y."/>
            <person name="Li Y.F."/>
            <person name="Zhong Z.M."/>
            <person name="Liu X."/>
            <person name="Yu X."/>
            <person name="Liu D.K."/>
            <person name="Tu X.D."/>
            <person name="Liu B."/>
            <person name="Hao Y."/>
            <person name="Liao X.Y."/>
            <person name="Jiang Y.T."/>
            <person name="Sun W.H."/>
            <person name="Chen J."/>
            <person name="Chen Y.Q."/>
            <person name="Ai Y."/>
            <person name="Zhai J.W."/>
            <person name="Wu S.S."/>
            <person name="Zhou Z."/>
            <person name="Hsiao Y.Y."/>
            <person name="Wu W.L."/>
            <person name="Chen Y.Y."/>
            <person name="Lin Y.F."/>
            <person name="Hsu J.L."/>
            <person name="Li C.Y."/>
            <person name="Wang Z.W."/>
            <person name="Zhao X."/>
            <person name="Zhong W.Y."/>
            <person name="Ma X.K."/>
            <person name="Ma L."/>
            <person name="Huang J."/>
            <person name="Chen G.Z."/>
            <person name="Huang M.Z."/>
            <person name="Huang L."/>
            <person name="Peng D.H."/>
            <person name="Luo Y.B."/>
            <person name="Zou S.Q."/>
            <person name="Chen S.P."/>
            <person name="Lan S."/>
            <person name="Tsai W.C."/>
            <person name="Van de Peer Y."/>
            <person name="Liu Z.J."/>
        </authorList>
    </citation>
    <scope>NUCLEOTIDE SEQUENCE [LARGE SCALE GENOMIC DNA]</scope>
    <source>
        <strain evidence="7">Lor287</strain>
    </source>
</reference>
<evidence type="ECO:0000256" key="1">
    <source>
        <dbReference type="ARBA" id="ARBA00004141"/>
    </source>
</evidence>
<feature type="transmembrane region" description="Helical" evidence="6">
    <location>
        <begin position="445"/>
        <end position="465"/>
    </location>
</feature>
<accession>A0AAP0BG42</accession>
<gene>
    <name evidence="7" type="primary">NRT1.4</name>
    <name evidence="7" type="ORF">KSP39_PZI011932</name>
</gene>
<dbReference type="Gene3D" id="1.20.1250.20">
    <property type="entry name" value="MFS general substrate transporter like domains"/>
    <property type="match status" value="1"/>
</dbReference>
<comment type="subcellular location">
    <subcellularLocation>
        <location evidence="1">Membrane</location>
        <topology evidence="1">Multi-pass membrane protein</topology>
    </subcellularLocation>
</comment>
<dbReference type="GO" id="GO:0022857">
    <property type="term" value="F:transmembrane transporter activity"/>
    <property type="evidence" value="ECO:0007669"/>
    <property type="project" value="InterPro"/>
</dbReference>
<comment type="caution">
    <text evidence="7">The sequence shown here is derived from an EMBL/GenBank/DDBJ whole genome shotgun (WGS) entry which is preliminary data.</text>
</comment>
<feature type="transmembrane region" description="Helical" evidence="6">
    <location>
        <begin position="251"/>
        <end position="270"/>
    </location>
</feature>
<dbReference type="AlphaFoldDB" id="A0AAP0BG42"/>
<dbReference type="EMBL" id="JBBWWQ010000010">
    <property type="protein sequence ID" value="KAK8937523.1"/>
    <property type="molecule type" value="Genomic_DNA"/>
</dbReference>
<comment type="similarity">
    <text evidence="2">Belongs to the major facilitator superfamily. Proton-dependent oligopeptide transporter (POT/PTR) (TC 2.A.17) family.</text>
</comment>
<feature type="transmembrane region" description="Helical" evidence="6">
    <location>
        <begin position="180"/>
        <end position="205"/>
    </location>
</feature>
<keyword evidence="3 6" id="KW-0812">Transmembrane</keyword>
<dbReference type="Proteomes" id="UP001418222">
    <property type="component" value="Unassembled WGS sequence"/>
</dbReference>
<dbReference type="InterPro" id="IPR018456">
    <property type="entry name" value="PTR2_symporter_CS"/>
</dbReference>
<evidence type="ECO:0000256" key="4">
    <source>
        <dbReference type="ARBA" id="ARBA00022989"/>
    </source>
</evidence>
<feature type="transmembrane region" description="Helical" evidence="6">
    <location>
        <begin position="367"/>
        <end position="385"/>
    </location>
</feature>
<dbReference type="PANTHER" id="PTHR11654">
    <property type="entry name" value="OLIGOPEPTIDE TRANSPORTER-RELATED"/>
    <property type="match status" value="1"/>
</dbReference>
<organism evidence="7 8">
    <name type="scientific">Platanthera zijinensis</name>
    <dbReference type="NCBI Taxonomy" id="2320716"/>
    <lineage>
        <taxon>Eukaryota</taxon>
        <taxon>Viridiplantae</taxon>
        <taxon>Streptophyta</taxon>
        <taxon>Embryophyta</taxon>
        <taxon>Tracheophyta</taxon>
        <taxon>Spermatophyta</taxon>
        <taxon>Magnoliopsida</taxon>
        <taxon>Liliopsida</taxon>
        <taxon>Asparagales</taxon>
        <taxon>Orchidaceae</taxon>
        <taxon>Orchidoideae</taxon>
        <taxon>Orchideae</taxon>
        <taxon>Orchidinae</taxon>
        <taxon>Platanthera</taxon>
    </lineage>
</organism>
<proteinExistence type="inferred from homology"/>
<evidence type="ECO:0000256" key="2">
    <source>
        <dbReference type="ARBA" id="ARBA00005982"/>
    </source>
</evidence>
<dbReference type="Pfam" id="PF00854">
    <property type="entry name" value="PTR2"/>
    <property type="match status" value="1"/>
</dbReference>
<feature type="transmembrane region" description="Helical" evidence="6">
    <location>
        <begin position="501"/>
        <end position="522"/>
    </location>
</feature>
<feature type="transmembrane region" description="Helical" evidence="6">
    <location>
        <begin position="81"/>
        <end position="100"/>
    </location>
</feature>
<evidence type="ECO:0000313" key="7">
    <source>
        <dbReference type="EMBL" id="KAK8937523.1"/>
    </source>
</evidence>
<keyword evidence="5 6" id="KW-0472">Membrane</keyword>
<evidence type="ECO:0000256" key="6">
    <source>
        <dbReference type="SAM" id="Phobius"/>
    </source>
</evidence>
<dbReference type="PROSITE" id="PS01022">
    <property type="entry name" value="PTR2_1"/>
    <property type="match status" value="1"/>
</dbReference>
<dbReference type="InterPro" id="IPR000109">
    <property type="entry name" value="POT_fam"/>
</dbReference>
<keyword evidence="8" id="KW-1185">Reference proteome</keyword>
<keyword evidence="4 6" id="KW-1133">Transmembrane helix</keyword>
<dbReference type="InterPro" id="IPR036259">
    <property type="entry name" value="MFS_trans_sf"/>
</dbReference>
<dbReference type="SUPFAM" id="SSF103473">
    <property type="entry name" value="MFS general substrate transporter"/>
    <property type="match status" value="1"/>
</dbReference>
<protein>
    <submittedName>
        <fullName evidence="7">Nitrate transporter 1.4</fullName>
    </submittedName>
</protein>